<reference evidence="2 3" key="1">
    <citation type="journal article" date="2012" name="PLoS Pathog.">
        <title>Diverse lifestyles and strategies of plant pathogenesis encoded in the genomes of eighteen Dothideomycetes fungi.</title>
        <authorList>
            <person name="Ohm R.A."/>
            <person name="Feau N."/>
            <person name="Henrissat B."/>
            <person name="Schoch C.L."/>
            <person name="Horwitz B.A."/>
            <person name="Barry K.W."/>
            <person name="Condon B.J."/>
            <person name="Copeland A.C."/>
            <person name="Dhillon B."/>
            <person name="Glaser F."/>
            <person name="Hesse C.N."/>
            <person name="Kosti I."/>
            <person name="LaButti K."/>
            <person name="Lindquist E.A."/>
            <person name="Lucas S."/>
            <person name="Salamov A.A."/>
            <person name="Bradshaw R.E."/>
            <person name="Ciuffetti L."/>
            <person name="Hamelin R.C."/>
            <person name="Kema G.H.J."/>
            <person name="Lawrence C."/>
            <person name="Scott J.A."/>
            <person name="Spatafora J.W."/>
            <person name="Turgeon B.G."/>
            <person name="de Wit P.J.G.M."/>
            <person name="Zhong S."/>
            <person name="Goodwin S.B."/>
            <person name="Grigoriev I.V."/>
        </authorList>
    </citation>
    <scope>NUCLEOTIDE SEQUENCE [LARGE SCALE GENOMIC DNA]</scope>
    <source>
        <strain evidence="3">C5 / ATCC 48332 / race O</strain>
    </source>
</reference>
<dbReference type="Gene3D" id="3.30.420.10">
    <property type="entry name" value="Ribonuclease H-like superfamily/Ribonuclease H"/>
    <property type="match status" value="1"/>
</dbReference>
<dbReference type="InterPro" id="IPR012337">
    <property type="entry name" value="RNaseH-like_sf"/>
</dbReference>
<dbReference type="STRING" id="701091.M2UG15"/>
<organism evidence="2 3">
    <name type="scientific">Cochliobolus heterostrophus (strain C5 / ATCC 48332 / race O)</name>
    <name type="common">Southern corn leaf blight fungus</name>
    <name type="synonym">Bipolaris maydis</name>
    <dbReference type="NCBI Taxonomy" id="701091"/>
    <lineage>
        <taxon>Eukaryota</taxon>
        <taxon>Fungi</taxon>
        <taxon>Dikarya</taxon>
        <taxon>Ascomycota</taxon>
        <taxon>Pezizomycotina</taxon>
        <taxon>Dothideomycetes</taxon>
        <taxon>Pleosporomycetidae</taxon>
        <taxon>Pleosporales</taxon>
        <taxon>Pleosporineae</taxon>
        <taxon>Pleosporaceae</taxon>
        <taxon>Bipolaris</taxon>
    </lineage>
</organism>
<evidence type="ECO:0000313" key="3">
    <source>
        <dbReference type="Proteomes" id="UP000016936"/>
    </source>
</evidence>
<dbReference type="EMBL" id="KB445569">
    <property type="protein sequence ID" value="EMD97379.1"/>
    <property type="molecule type" value="Genomic_DNA"/>
</dbReference>
<keyword evidence="3" id="KW-1185">Reference proteome</keyword>
<dbReference type="PROSITE" id="PS50879">
    <property type="entry name" value="RNASE_H_1"/>
    <property type="match status" value="1"/>
</dbReference>
<gene>
    <name evidence="2" type="ORF">COCHEDRAFT_1124830</name>
</gene>
<dbReference type="InterPro" id="IPR002156">
    <property type="entry name" value="RNaseH_domain"/>
</dbReference>
<protein>
    <recommendedName>
        <fullName evidence="1">RNase H type-1 domain-containing protein</fullName>
    </recommendedName>
</protein>
<proteinExistence type="predicted"/>
<dbReference type="GO" id="GO:0004523">
    <property type="term" value="F:RNA-DNA hybrid ribonuclease activity"/>
    <property type="evidence" value="ECO:0007669"/>
    <property type="project" value="InterPro"/>
</dbReference>
<dbReference type="AlphaFoldDB" id="M2UG15"/>
<evidence type="ECO:0000259" key="1">
    <source>
        <dbReference type="PROSITE" id="PS50879"/>
    </source>
</evidence>
<dbReference type="eggNOG" id="ENOG502SF7G">
    <property type="taxonomic scope" value="Eukaryota"/>
</dbReference>
<dbReference type="OMA" id="FAPYESG"/>
<dbReference type="InterPro" id="IPR036397">
    <property type="entry name" value="RNaseH_sf"/>
</dbReference>
<dbReference type="SUPFAM" id="SSF53098">
    <property type="entry name" value="Ribonuclease H-like"/>
    <property type="match status" value="1"/>
</dbReference>
<dbReference type="Proteomes" id="UP000016936">
    <property type="component" value="Unassembled WGS sequence"/>
</dbReference>
<name>M2UG15_COCH5</name>
<dbReference type="HOGENOM" id="CLU_074847_0_0_1"/>
<dbReference type="OrthoDB" id="167809at2759"/>
<dbReference type="GO" id="GO:0003676">
    <property type="term" value="F:nucleic acid binding"/>
    <property type="evidence" value="ECO:0007669"/>
    <property type="project" value="InterPro"/>
</dbReference>
<evidence type="ECO:0000313" key="2">
    <source>
        <dbReference type="EMBL" id="EMD97379.1"/>
    </source>
</evidence>
<reference evidence="3" key="2">
    <citation type="journal article" date="2013" name="PLoS Genet.">
        <title>Comparative genome structure, secondary metabolite, and effector coding capacity across Cochliobolus pathogens.</title>
        <authorList>
            <person name="Condon B.J."/>
            <person name="Leng Y."/>
            <person name="Wu D."/>
            <person name="Bushley K.E."/>
            <person name="Ohm R.A."/>
            <person name="Otillar R."/>
            <person name="Martin J."/>
            <person name="Schackwitz W."/>
            <person name="Grimwood J."/>
            <person name="MohdZainudin N."/>
            <person name="Xue C."/>
            <person name="Wang R."/>
            <person name="Manning V.A."/>
            <person name="Dhillon B."/>
            <person name="Tu Z.J."/>
            <person name="Steffenson B.J."/>
            <person name="Salamov A."/>
            <person name="Sun H."/>
            <person name="Lowry S."/>
            <person name="LaButti K."/>
            <person name="Han J."/>
            <person name="Copeland A."/>
            <person name="Lindquist E."/>
            <person name="Barry K."/>
            <person name="Schmutz J."/>
            <person name="Baker S.E."/>
            <person name="Ciuffetti L.M."/>
            <person name="Grigoriev I.V."/>
            <person name="Zhong S."/>
            <person name="Turgeon B.G."/>
        </authorList>
    </citation>
    <scope>NUCLEOTIDE SEQUENCE [LARGE SCALE GENOMIC DNA]</scope>
    <source>
        <strain evidence="3">C5 / ATCC 48332 / race O</strain>
    </source>
</reference>
<sequence length="304" mass="33358">MTEWLPKWKSNNWRTAKGTTPANLDLFLALDSVVTTLESENLTIGFWYIPREHNKIADRLAKAAASFDLHSPSPLVQPARQRHMMSAAAPDDPRILLVSLDTASPFDQLYQGLLGKLNTVAALDRATKPESVLQGLADQPPQAVLVTDSGIVQHRAVYAKLLDYVRGGGRLVFMGNFSTMTTTKDIDRLFQEAGLPWTHGAYQRTTVHRNDTEDTSSHTSLPPSYSQKAVFLAGVPDKDAWYLPKDSSHTESHVFYPVPITDQEQTPIALTNIGKGKLGYVGDVNGEEGSDAVVLAMCGLRDNA</sequence>
<feature type="domain" description="RNase H type-1" evidence="1">
    <location>
        <begin position="1"/>
        <end position="66"/>
    </location>
</feature>
<accession>M2UG15</accession>